<dbReference type="Gene3D" id="2.60.40.10">
    <property type="entry name" value="Immunoglobulins"/>
    <property type="match status" value="2"/>
</dbReference>
<comment type="subcellular location">
    <subcellularLocation>
        <location evidence="1">Membrane</location>
        <topology evidence="1">Single-pass membrane protein</topology>
    </subcellularLocation>
</comment>
<dbReference type="InterPro" id="IPR036116">
    <property type="entry name" value="FN3_sf"/>
</dbReference>
<feature type="region of interest" description="Disordered" evidence="8">
    <location>
        <begin position="459"/>
        <end position="517"/>
    </location>
</feature>
<evidence type="ECO:0000256" key="1">
    <source>
        <dbReference type="ARBA" id="ARBA00004167"/>
    </source>
</evidence>
<keyword evidence="6 9" id="KW-0472">Membrane</keyword>
<dbReference type="RefSeq" id="XP_054859853.1">
    <property type="nucleotide sequence ID" value="XM_055003878.1"/>
</dbReference>
<evidence type="ECO:0000256" key="5">
    <source>
        <dbReference type="ARBA" id="ARBA00022989"/>
    </source>
</evidence>
<reference evidence="12" key="1">
    <citation type="submission" date="2025-08" db="UniProtKB">
        <authorList>
            <consortium name="RefSeq"/>
        </authorList>
    </citation>
    <scope>IDENTIFICATION</scope>
    <source>
        <tissue evidence="12">Blood</tissue>
    </source>
</reference>
<protein>
    <submittedName>
        <fullName evidence="12">Interleukin-4 receptor subunit alpha-like</fullName>
    </submittedName>
</protein>
<name>A0AA97KMF1_EUBMA</name>
<keyword evidence="5 9" id="KW-1133">Transmembrane helix</keyword>
<feature type="transmembrane region" description="Helical" evidence="9">
    <location>
        <begin position="278"/>
        <end position="300"/>
    </location>
</feature>
<evidence type="ECO:0000256" key="7">
    <source>
        <dbReference type="ARBA" id="ARBA00023170"/>
    </source>
</evidence>
<keyword evidence="7" id="KW-0675">Receptor</keyword>
<dbReference type="KEGG" id="emc:129346536"/>
<keyword evidence="11" id="KW-1185">Reference proteome</keyword>
<dbReference type="InterPro" id="IPR013783">
    <property type="entry name" value="Ig-like_fold"/>
</dbReference>
<evidence type="ECO:0000256" key="3">
    <source>
        <dbReference type="ARBA" id="ARBA00022692"/>
    </source>
</evidence>
<dbReference type="SUPFAM" id="SSF49265">
    <property type="entry name" value="Fibronectin type III"/>
    <property type="match status" value="2"/>
</dbReference>
<evidence type="ECO:0000256" key="6">
    <source>
        <dbReference type="ARBA" id="ARBA00023136"/>
    </source>
</evidence>
<evidence type="ECO:0000256" key="4">
    <source>
        <dbReference type="ARBA" id="ARBA00022729"/>
    </source>
</evidence>
<keyword evidence="2" id="KW-0597">Phosphoprotein</keyword>
<keyword evidence="3 9" id="KW-0812">Transmembrane</keyword>
<evidence type="ECO:0000313" key="11">
    <source>
        <dbReference type="Proteomes" id="UP001190640"/>
    </source>
</evidence>
<dbReference type="GO" id="GO:0009897">
    <property type="term" value="C:external side of plasma membrane"/>
    <property type="evidence" value="ECO:0007669"/>
    <property type="project" value="TreeGrafter"/>
</dbReference>
<evidence type="ECO:0000256" key="8">
    <source>
        <dbReference type="SAM" id="MobiDB-lite"/>
    </source>
</evidence>
<dbReference type="GO" id="GO:0002532">
    <property type="term" value="P:production of molecular mediator involved in inflammatory response"/>
    <property type="evidence" value="ECO:0007669"/>
    <property type="project" value="InterPro"/>
</dbReference>
<accession>A0AA97KMF1</accession>
<dbReference type="Pfam" id="PF09238">
    <property type="entry name" value="IL4Ra_N"/>
    <property type="match status" value="1"/>
</dbReference>
<evidence type="ECO:0000259" key="10">
    <source>
        <dbReference type="Pfam" id="PF09238"/>
    </source>
</evidence>
<dbReference type="PANTHER" id="PTHR23037">
    <property type="entry name" value="CYTOKINE RECEPTOR"/>
    <property type="match status" value="1"/>
</dbReference>
<evidence type="ECO:0000256" key="2">
    <source>
        <dbReference type="ARBA" id="ARBA00022553"/>
    </source>
</evidence>
<feature type="domain" description="Interleukin-4 receptor alpha N-terminal" evidence="10">
    <location>
        <begin position="72"/>
        <end position="151"/>
    </location>
</feature>
<dbReference type="GO" id="GO:0004896">
    <property type="term" value="F:cytokine receptor activity"/>
    <property type="evidence" value="ECO:0007669"/>
    <property type="project" value="InterPro"/>
</dbReference>
<dbReference type="Proteomes" id="UP001190640">
    <property type="component" value="Chromosome 19"/>
</dbReference>
<feature type="compositionally biased region" description="Low complexity" evidence="8">
    <location>
        <begin position="498"/>
        <end position="512"/>
    </location>
</feature>
<dbReference type="AlphaFoldDB" id="A0AA97KMF1"/>
<proteinExistence type="predicted"/>
<sequence>MFLPSLGELQALSPTSTLAPSPASLAPVAKGACVAAASFPPRGAVAGLSSCPAITRSSLQPCTPPIGASEVPELKCHTDFAAEVVCHWTVNNTTNCTEEFLLRYSSSKTGQRSVCNLKNRRSLESASPSCVCVILEEQFIVTKYTFSLESRRNYASRNLTVYLDDIVKPRALKNLTVSKGEGRSFILTWRKDYDSSNPLSIPGVVYQVRISSEGQTEPVLKDLNEQAERYEIFADTLLPGKCSASVRYKIKAWKSLWSEWSVPCEWSNDFKSENGDSLLWGILLACFLVMVLVSIGYICLARVKREWWDDIPSPGKSNLGKEFWKKPCLVVPKMFPGDEGKAPLCAPSQNFMERQRSVKDSPLKDEADFPGWPKEVAAAVPGSRLGGKWGPFFTPEVPSVEPALTICSRSADTGPEALTEEEGDHVSHMDAFIDIFLDILGGGGHAGDVESPAKPVLEAHPSARAPGQGLGDLCSFGGTPGKSPGGSSESGYRNSEVAASAQAASPAPEQSQGDTQCHSATQYKLLLSPRKLSRASYREVFTDGVGPQVDSPGSSRATTPQPSCYKSLSSLVCPSPASFSQPWEHPLDLSRVDQSYPQGSWPSSCEEIAALFFPPRQEAPPQEAPGVPCTIDSCLPGYRPFRSALAPSAASQDPSCFGGGSPYKPFLGVLRSIHQEAQC</sequence>
<keyword evidence="4" id="KW-0732">Signal</keyword>
<dbReference type="PANTHER" id="PTHR23037:SF32">
    <property type="entry name" value="INTERLEUKIN-4 RECEPTOR SUBUNIT ALPHA"/>
    <property type="match status" value="1"/>
</dbReference>
<dbReference type="InterPro" id="IPR015319">
    <property type="entry name" value="IL-4_rcpt-alpha_N"/>
</dbReference>
<evidence type="ECO:0000256" key="9">
    <source>
        <dbReference type="SAM" id="Phobius"/>
    </source>
</evidence>
<dbReference type="GeneID" id="129346536"/>
<gene>
    <name evidence="12" type="primary">LOC129346536</name>
</gene>
<organism evidence="11 12">
    <name type="scientific">Eublepharis macularius</name>
    <name type="common">Leopard gecko</name>
    <name type="synonym">Cyrtodactylus macularius</name>
    <dbReference type="NCBI Taxonomy" id="481883"/>
    <lineage>
        <taxon>Eukaryota</taxon>
        <taxon>Metazoa</taxon>
        <taxon>Chordata</taxon>
        <taxon>Craniata</taxon>
        <taxon>Vertebrata</taxon>
        <taxon>Euteleostomi</taxon>
        <taxon>Lepidosauria</taxon>
        <taxon>Squamata</taxon>
        <taxon>Bifurcata</taxon>
        <taxon>Gekkota</taxon>
        <taxon>Eublepharidae</taxon>
        <taxon>Eublepharinae</taxon>
        <taxon>Eublepharis</taxon>
    </lineage>
</organism>
<evidence type="ECO:0000313" key="12">
    <source>
        <dbReference type="RefSeq" id="XP_054859853.1"/>
    </source>
</evidence>